<dbReference type="EMBL" id="HBIU01025313">
    <property type="protein sequence ID" value="CAE0633004.1"/>
    <property type="molecule type" value="Transcribed_RNA"/>
</dbReference>
<protein>
    <submittedName>
        <fullName evidence="1">Uncharacterized protein</fullName>
    </submittedName>
</protein>
<sequence length="100" mass="11395">MIVRMIRACRIAKIGFTKDKMHAMGFAKARNIETGKDVVFHDIVLDCPDMPEWHGFSLPVQREMELLGITMDRKLSWRSCHKMSEESRPADDQAADVCSG</sequence>
<reference evidence="1" key="1">
    <citation type="submission" date="2021-01" db="EMBL/GenBank/DDBJ databases">
        <authorList>
            <person name="Corre E."/>
            <person name="Pelletier E."/>
            <person name="Niang G."/>
            <person name="Scheremetjew M."/>
            <person name="Finn R."/>
            <person name="Kale V."/>
            <person name="Holt S."/>
            <person name="Cochrane G."/>
            <person name="Meng A."/>
            <person name="Brown T."/>
            <person name="Cohen L."/>
        </authorList>
    </citation>
    <scope>NUCLEOTIDE SEQUENCE</scope>
    <source>
        <strain evidence="1">CCMP3107</strain>
    </source>
</reference>
<proteinExistence type="predicted"/>
<gene>
    <name evidence="1" type="ORF">HAKA00212_LOCUS11716</name>
</gene>
<accession>A0A7S4D7B5</accession>
<organism evidence="1">
    <name type="scientific">Heterosigma akashiwo</name>
    <name type="common">Chromophytic alga</name>
    <name type="synonym">Heterosigma carterae</name>
    <dbReference type="NCBI Taxonomy" id="2829"/>
    <lineage>
        <taxon>Eukaryota</taxon>
        <taxon>Sar</taxon>
        <taxon>Stramenopiles</taxon>
        <taxon>Ochrophyta</taxon>
        <taxon>Raphidophyceae</taxon>
        <taxon>Chattonellales</taxon>
        <taxon>Chattonellaceae</taxon>
        <taxon>Heterosigma</taxon>
    </lineage>
</organism>
<evidence type="ECO:0000313" key="1">
    <source>
        <dbReference type="EMBL" id="CAE0633004.1"/>
    </source>
</evidence>
<name>A0A7S4D7B5_HETAK</name>
<dbReference type="AlphaFoldDB" id="A0A7S4D7B5"/>